<dbReference type="Proteomes" id="UP000178336">
    <property type="component" value="Unassembled WGS sequence"/>
</dbReference>
<comment type="caution">
    <text evidence="1">The sequence shown here is derived from an EMBL/GenBank/DDBJ whole genome shotgun (WGS) entry which is preliminary data.</text>
</comment>
<name>A0A1F5GVT6_9BACT</name>
<organism evidence="1 2">
    <name type="scientific">Candidatus Curtissbacteria bacterium RIFCSPLOWO2_01_FULL_37_9</name>
    <dbReference type="NCBI Taxonomy" id="1797724"/>
    <lineage>
        <taxon>Bacteria</taxon>
        <taxon>Candidatus Curtissiibacteriota</taxon>
    </lineage>
</organism>
<proteinExistence type="predicted"/>
<dbReference type="Pfam" id="PF08843">
    <property type="entry name" value="AbiEii"/>
    <property type="match status" value="1"/>
</dbReference>
<dbReference type="InterPro" id="IPR014942">
    <property type="entry name" value="AbiEii"/>
</dbReference>
<dbReference type="STRING" id="1797724.A3A48_00425"/>
<sequence>MLNKAKHQLLMTQILKEIYSDIEISSTLGFKGGTCAYFFYHLPRFSVDLDFDLIQPKLADKQAVFDKIENILKKFGTIKEQQIKRWTIFFLLSYGDEEHNIKIEISTRENNNKYEPKEYLGIAMFGAKKETLFANKLAALIGRKNIAMRDVYDVYYFAKNSWEIDEEVLKFWTGRRLKEQLKKCLETVEKINDRDILRGLGEVLDEKEKNWAKKN</sequence>
<protein>
    <recommendedName>
        <fullName evidence="3">Nucleotidyl transferase AbiEii/AbiGii toxin family protein</fullName>
    </recommendedName>
</protein>
<gene>
    <name evidence="1" type="ORF">A3A48_00425</name>
</gene>
<reference evidence="1 2" key="1">
    <citation type="journal article" date="2016" name="Nat. Commun.">
        <title>Thousands of microbial genomes shed light on interconnected biogeochemical processes in an aquifer system.</title>
        <authorList>
            <person name="Anantharaman K."/>
            <person name="Brown C.T."/>
            <person name="Hug L.A."/>
            <person name="Sharon I."/>
            <person name="Castelle C.J."/>
            <person name="Probst A.J."/>
            <person name="Thomas B.C."/>
            <person name="Singh A."/>
            <person name="Wilkins M.J."/>
            <person name="Karaoz U."/>
            <person name="Brodie E.L."/>
            <person name="Williams K.H."/>
            <person name="Hubbard S.S."/>
            <person name="Banfield J.F."/>
        </authorList>
    </citation>
    <scope>NUCLEOTIDE SEQUENCE [LARGE SCALE GENOMIC DNA]</scope>
</reference>
<evidence type="ECO:0000313" key="1">
    <source>
        <dbReference type="EMBL" id="OGD95958.1"/>
    </source>
</evidence>
<dbReference type="AlphaFoldDB" id="A0A1F5GVT6"/>
<dbReference type="EMBL" id="MFBN01000004">
    <property type="protein sequence ID" value="OGD95958.1"/>
    <property type="molecule type" value="Genomic_DNA"/>
</dbReference>
<dbReference type="Gene3D" id="3.10.450.620">
    <property type="entry name" value="JHP933, nucleotidyltransferase-like core domain"/>
    <property type="match status" value="1"/>
</dbReference>
<evidence type="ECO:0000313" key="2">
    <source>
        <dbReference type="Proteomes" id="UP000178336"/>
    </source>
</evidence>
<evidence type="ECO:0008006" key="3">
    <source>
        <dbReference type="Google" id="ProtNLM"/>
    </source>
</evidence>
<feature type="non-terminal residue" evidence="1">
    <location>
        <position position="215"/>
    </location>
</feature>
<accession>A0A1F5GVT6</accession>